<comment type="catalytic activity">
    <reaction evidence="10">
        <text>beta-D-galactosyl-(1&lt;-&gt;1')-N-octadecanoylsphing-4-enine + H2O = N-octadecanoylsphing-4-enine + D-galactose</text>
        <dbReference type="Rhea" id="RHEA:59292"/>
        <dbReference type="ChEBI" id="CHEBI:4139"/>
        <dbReference type="ChEBI" id="CHEBI:15377"/>
        <dbReference type="ChEBI" id="CHEBI:72961"/>
        <dbReference type="ChEBI" id="CHEBI:84720"/>
    </reaction>
    <physiologicalReaction direction="left-to-right" evidence="10">
        <dbReference type="Rhea" id="RHEA:59293"/>
    </physiologicalReaction>
</comment>
<evidence type="ECO:0000256" key="17">
    <source>
        <dbReference type="ARBA" id="ARBA00081896"/>
    </source>
</evidence>
<evidence type="ECO:0000256" key="11">
    <source>
        <dbReference type="ARBA" id="ARBA00051414"/>
    </source>
</evidence>
<gene>
    <name evidence="20" type="ORF">HW555_007672</name>
</gene>
<dbReference type="AlphaFoldDB" id="A0A835GDX3"/>
<comment type="subunit">
    <text evidence="2">Homodimer.</text>
</comment>
<comment type="similarity">
    <text evidence="14">Belongs to the glycosyl hydrolase 1 family. Klotho subfamily.</text>
</comment>
<dbReference type="PANTHER" id="PTHR10353">
    <property type="entry name" value="GLYCOSYL HYDROLASE"/>
    <property type="match status" value="1"/>
</dbReference>
<dbReference type="EC" id="3.2.1.21" evidence="4"/>
<evidence type="ECO:0000256" key="9">
    <source>
        <dbReference type="ARBA" id="ARBA00048813"/>
    </source>
</evidence>
<comment type="catalytic activity">
    <reaction evidence="12">
        <text>beta-D-glucosyl-(1&lt;-&gt;1)-N-octadecanoylsphing-4-enine + H2O = N-octadecanoylsphing-4-enine + D-glucose</text>
        <dbReference type="Rhea" id="RHEA:59284"/>
        <dbReference type="ChEBI" id="CHEBI:4167"/>
        <dbReference type="ChEBI" id="CHEBI:15377"/>
        <dbReference type="ChEBI" id="CHEBI:72961"/>
        <dbReference type="ChEBI" id="CHEBI:84719"/>
    </reaction>
    <physiologicalReaction direction="left-to-right" evidence="12">
        <dbReference type="Rhea" id="RHEA:59285"/>
    </physiologicalReaction>
</comment>
<sequence>LSRLVERDEQLNSISKVLEDNPRVVFNKQGVHKSPQVLQFLGKIPMVEGDHWGDVVFHHLVDKVIIVSYASWVDLIGHACRKDPRPREGEPDCWKAYHLHPILPRSDMRQLQLQRESHQGTDVAASRSSRGRLPSTNWEKKLNQKEYFATSKGRNDSVHQCAMNLLLIRISMKSLALCLLVVACHGSTVRQQRRFPNDFIFGAATASYQIEGGWDEDGKGESIWDRLVHTNPTVVQDLTTGDVAADSYHNYKRDAEMMRELGLDAYRFSLSWPRILPTGMANGVNPAGLAYYNNLIDEMLKYNITPMVTLYHWDLPQKLQDLGGFMNPLFVDWFEDYARIVFENFGDRVKLFITFNEPREICFEGLEDMNKAPLLNTTGIGVYLCAKHLVLANARAYHLYNNEFKPTQGGQCGITISVNWFEADTDSVEDLAAAELMRQAQWGIYAEPIFSSEGGFPKEFSERIAEKSAQQGFSRSRLPEFTEEEKTFVKGSADFFGVNHYTTVKVSATKSKQFFSAPSMMDDVNVGSYIPEEYPASASPWLKLAPNSIYHALIHLKEKYNSPTFYITENGWSTYPDSGLIDDDRITYYRAAWESALNALDAGVNLKGYMVWSLLDNMEWLEGYIACFGLYQVDYQDPARTRTARKSAFVYKHLIKNRYIDYEYEPKVITRLVATFPVIARQYGNSVGSLMTSSSEPATAAYQIEGAWNEDGKGENIWDRLVHTNPTIVQDLTTGDVAADSYHNYKRDVEMMRELGLDAYRFSLSWARILPTGMANEVNPGGVAYYNNLINEMVKYNITPMVTLYHWDLPQKLQDLGGFMNPLFVDWYEDYARIVFENFGDRAKLQICFEGLEYMNKAPLLNTSGVGVYLCAKHLVLAHAKACHLYNKEFKPSHGGQCGITISVNWFEADTDAAEDLEAAELMRQSQWGIYADPIFSAEGGLPKELLARVTEKSAQRGFSRSRLIDFTEEEKAFIKGSADFFGVNHYTTVKVSATKHKQFYSAPSMLDDVNVGFYWPEENPPSASPWLSMAPNSMYHALSHLKEKYNNPAIYITENGWATYPNSSLIDDDRITYYRAAWESALNALDAGVNLKGYMVWSLLDNMEWLEGYIPCFGLYQVDYQDPARTRTARKSAFVYKHLIKNRYINYEYEPESLTMAIDDGF</sequence>
<evidence type="ECO:0000313" key="21">
    <source>
        <dbReference type="Proteomes" id="UP000648187"/>
    </source>
</evidence>
<proteinExistence type="inferred from homology"/>
<dbReference type="InterPro" id="IPR033132">
    <property type="entry name" value="GH_1_N_CS"/>
</dbReference>
<protein>
    <recommendedName>
        <fullName evidence="15">Cytosolic beta-glucosidase</fullName>
        <ecNumber evidence="4">3.2.1.21</ecNumber>
        <ecNumber evidence="3">3.2.1.46</ecNumber>
    </recommendedName>
    <alternativeName>
        <fullName evidence="16">Cytosolic galactosylceramidase</fullName>
    </alternativeName>
    <alternativeName>
        <fullName evidence="18">Cytosolic glucosylceramidase</fullName>
    </alternativeName>
    <alternativeName>
        <fullName evidence="17">Cytosolic glycosylceramidase</fullName>
    </alternativeName>
</protein>
<evidence type="ECO:0000256" key="8">
    <source>
        <dbReference type="ARBA" id="ARBA00033698"/>
    </source>
</evidence>
<dbReference type="Proteomes" id="UP000648187">
    <property type="component" value="Unassembled WGS sequence"/>
</dbReference>
<keyword evidence="6" id="KW-0325">Glycoprotein</keyword>
<dbReference type="GO" id="GO:0008422">
    <property type="term" value="F:beta-glucosidase activity"/>
    <property type="evidence" value="ECO:0007669"/>
    <property type="project" value="UniProtKB-EC"/>
</dbReference>
<dbReference type="EMBL" id="JACKWZ010000134">
    <property type="protein sequence ID" value="KAF9414418.1"/>
    <property type="molecule type" value="Genomic_DNA"/>
</dbReference>
<dbReference type="FunFam" id="3.20.20.80:FF:000011">
    <property type="entry name" value="Cytosolic beta-glucosidase"/>
    <property type="match status" value="1"/>
</dbReference>
<dbReference type="Pfam" id="PF00232">
    <property type="entry name" value="Glyco_hydro_1"/>
    <property type="match status" value="2"/>
</dbReference>
<comment type="catalytic activity">
    <reaction evidence="9">
        <text>beta-D-galactosyl-(1&lt;-&gt;1)-sphing-4-enine + H2O = sphing-4-enine + D-galactose</text>
        <dbReference type="Rhea" id="RHEA:43908"/>
        <dbReference type="ChEBI" id="CHEBI:4139"/>
        <dbReference type="ChEBI" id="CHEBI:15377"/>
        <dbReference type="ChEBI" id="CHEBI:57756"/>
        <dbReference type="ChEBI" id="CHEBI:57934"/>
    </reaction>
    <physiologicalReaction direction="left-to-right" evidence="9">
        <dbReference type="Rhea" id="RHEA:43909"/>
    </physiologicalReaction>
</comment>
<dbReference type="InterPro" id="IPR017853">
    <property type="entry name" value="GH"/>
</dbReference>
<dbReference type="Gene3D" id="3.20.20.80">
    <property type="entry name" value="Glycosidases"/>
    <property type="match status" value="2"/>
</dbReference>
<evidence type="ECO:0000256" key="3">
    <source>
        <dbReference type="ARBA" id="ARBA00012657"/>
    </source>
</evidence>
<dbReference type="FunFam" id="3.20.20.80:FF:000013">
    <property type="entry name" value="lactase-phlorizin hydrolase"/>
    <property type="match status" value="1"/>
</dbReference>
<evidence type="ECO:0000256" key="1">
    <source>
        <dbReference type="ARBA" id="ARBA00000448"/>
    </source>
</evidence>
<accession>A0A835GDX3</accession>
<comment type="catalytic activity">
    <reaction evidence="8">
        <text>a beta-D-galactosyl-(1&lt;-&gt;1')-N-acylsphing-4-enine + H2O = an N-acylsphing-4-enine + D-galactose</text>
        <dbReference type="Rhea" id="RHEA:14297"/>
        <dbReference type="ChEBI" id="CHEBI:4139"/>
        <dbReference type="ChEBI" id="CHEBI:15377"/>
        <dbReference type="ChEBI" id="CHEBI:18390"/>
        <dbReference type="ChEBI" id="CHEBI:52639"/>
        <dbReference type="EC" id="3.2.1.46"/>
    </reaction>
    <physiologicalReaction direction="left-to-right" evidence="8">
        <dbReference type="Rhea" id="RHEA:14298"/>
    </physiologicalReaction>
</comment>
<evidence type="ECO:0000256" key="18">
    <source>
        <dbReference type="ARBA" id="ARBA00083229"/>
    </source>
</evidence>
<evidence type="ECO:0000256" key="10">
    <source>
        <dbReference type="ARBA" id="ARBA00050809"/>
    </source>
</evidence>
<comment type="catalytic activity">
    <reaction evidence="13">
        <text>beta-D-glucosyl-(1&lt;-&gt;1)-sphing-4-enine + H2O = sphing-4-enine + D-glucose</text>
        <dbReference type="Rhea" id="RHEA:59288"/>
        <dbReference type="ChEBI" id="CHEBI:4167"/>
        <dbReference type="ChEBI" id="CHEBI:15377"/>
        <dbReference type="ChEBI" id="CHEBI:57756"/>
        <dbReference type="ChEBI" id="CHEBI:83992"/>
    </reaction>
    <physiologicalReaction direction="left-to-right" evidence="13">
        <dbReference type="Rhea" id="RHEA:59289"/>
    </physiologicalReaction>
</comment>
<dbReference type="InterPro" id="IPR001360">
    <property type="entry name" value="Glyco_hydro_1"/>
</dbReference>
<reference evidence="20" key="1">
    <citation type="submission" date="2020-08" db="EMBL/GenBank/DDBJ databases">
        <title>Spodoptera exigua strain:BAW_Kor-Di-RS1 Genome sequencing and assembly.</title>
        <authorList>
            <person name="Kim J."/>
            <person name="Nam H.Y."/>
            <person name="Kwon M."/>
            <person name="Choi J.H."/>
            <person name="Cho S.R."/>
            <person name="Kim G.-H."/>
        </authorList>
    </citation>
    <scope>NUCLEOTIDE SEQUENCE</scope>
    <source>
        <strain evidence="20">BAW_Kor-Di-RS1</strain>
        <tissue evidence="20">Whole-body</tissue>
    </source>
</reference>
<dbReference type="PANTHER" id="PTHR10353:SF36">
    <property type="entry name" value="LP05116P"/>
    <property type="match status" value="1"/>
</dbReference>
<feature type="non-terminal residue" evidence="20">
    <location>
        <position position="1163"/>
    </location>
</feature>
<comment type="caution">
    <text evidence="20">The sequence shown here is derived from an EMBL/GenBank/DDBJ whole genome shotgun (WGS) entry which is preliminary data.</text>
</comment>
<keyword evidence="7" id="KW-0326">Glycosidase</keyword>
<dbReference type="PROSITE" id="PS00653">
    <property type="entry name" value="GLYCOSYL_HYDROL_F1_2"/>
    <property type="match status" value="1"/>
</dbReference>
<comment type="catalytic activity">
    <reaction evidence="1">
        <text>Hydrolysis of terminal, non-reducing beta-D-glucosyl residues with release of beta-D-glucose.</text>
        <dbReference type="EC" id="3.2.1.21"/>
    </reaction>
</comment>
<evidence type="ECO:0000256" key="14">
    <source>
        <dbReference type="ARBA" id="ARBA00060858"/>
    </source>
</evidence>
<comment type="catalytic activity">
    <reaction evidence="11">
        <text>a beta-D-xylosyl-(1&lt;-&gt;1')-N-acylsphing-4-enine + cholesterol = cholesteryl 3-beta-D-xyloside + an N-acylsphing-4-enine</text>
        <dbReference type="Rhea" id="RHEA:70239"/>
        <dbReference type="ChEBI" id="CHEBI:16113"/>
        <dbReference type="ChEBI" id="CHEBI:52639"/>
        <dbReference type="ChEBI" id="CHEBI:189067"/>
        <dbReference type="ChEBI" id="CHEBI:189068"/>
    </reaction>
    <physiologicalReaction direction="left-to-right" evidence="11">
        <dbReference type="Rhea" id="RHEA:70240"/>
    </physiologicalReaction>
    <physiologicalReaction direction="right-to-left" evidence="11">
        <dbReference type="Rhea" id="RHEA:70241"/>
    </physiologicalReaction>
</comment>
<organism evidence="20 21">
    <name type="scientific">Spodoptera exigua</name>
    <name type="common">Beet armyworm</name>
    <name type="synonym">Noctua fulgens</name>
    <dbReference type="NCBI Taxonomy" id="7107"/>
    <lineage>
        <taxon>Eukaryota</taxon>
        <taxon>Metazoa</taxon>
        <taxon>Ecdysozoa</taxon>
        <taxon>Arthropoda</taxon>
        <taxon>Hexapoda</taxon>
        <taxon>Insecta</taxon>
        <taxon>Pterygota</taxon>
        <taxon>Neoptera</taxon>
        <taxon>Endopterygota</taxon>
        <taxon>Lepidoptera</taxon>
        <taxon>Glossata</taxon>
        <taxon>Ditrysia</taxon>
        <taxon>Noctuoidea</taxon>
        <taxon>Noctuidae</taxon>
        <taxon>Amphipyrinae</taxon>
        <taxon>Spodoptera</taxon>
    </lineage>
</organism>
<evidence type="ECO:0000256" key="12">
    <source>
        <dbReference type="ARBA" id="ARBA00051666"/>
    </source>
</evidence>
<dbReference type="EC" id="3.2.1.46" evidence="3"/>
<feature type="region of interest" description="Disordered" evidence="19">
    <location>
        <begin position="115"/>
        <end position="135"/>
    </location>
</feature>
<evidence type="ECO:0000256" key="16">
    <source>
        <dbReference type="ARBA" id="ARBA00079026"/>
    </source>
</evidence>
<keyword evidence="5" id="KW-0378">Hydrolase</keyword>
<dbReference type="GO" id="GO:0016052">
    <property type="term" value="P:carbohydrate catabolic process"/>
    <property type="evidence" value="ECO:0007669"/>
    <property type="project" value="UniProtKB-ARBA"/>
</dbReference>
<name>A0A835GDX3_SPOEX</name>
<evidence type="ECO:0000256" key="19">
    <source>
        <dbReference type="SAM" id="MobiDB-lite"/>
    </source>
</evidence>
<evidence type="ECO:0000313" key="20">
    <source>
        <dbReference type="EMBL" id="KAF9414418.1"/>
    </source>
</evidence>
<evidence type="ECO:0000256" key="15">
    <source>
        <dbReference type="ARBA" id="ARBA00068094"/>
    </source>
</evidence>
<dbReference type="GO" id="GO:0004336">
    <property type="term" value="F:galactosylceramidase activity"/>
    <property type="evidence" value="ECO:0007669"/>
    <property type="project" value="UniProtKB-EC"/>
</dbReference>
<evidence type="ECO:0000256" key="7">
    <source>
        <dbReference type="ARBA" id="ARBA00023295"/>
    </source>
</evidence>
<evidence type="ECO:0000256" key="2">
    <source>
        <dbReference type="ARBA" id="ARBA00011738"/>
    </source>
</evidence>
<evidence type="ECO:0000256" key="6">
    <source>
        <dbReference type="ARBA" id="ARBA00023180"/>
    </source>
</evidence>
<evidence type="ECO:0000256" key="5">
    <source>
        <dbReference type="ARBA" id="ARBA00022801"/>
    </source>
</evidence>
<evidence type="ECO:0000256" key="13">
    <source>
        <dbReference type="ARBA" id="ARBA00052085"/>
    </source>
</evidence>
<dbReference type="PRINTS" id="PR00131">
    <property type="entry name" value="GLHYDRLASE1"/>
</dbReference>
<evidence type="ECO:0000256" key="4">
    <source>
        <dbReference type="ARBA" id="ARBA00012744"/>
    </source>
</evidence>
<dbReference type="SUPFAM" id="SSF51445">
    <property type="entry name" value="(Trans)glycosidases"/>
    <property type="match status" value="2"/>
</dbReference>
<keyword evidence="21" id="KW-1185">Reference proteome</keyword>